<accession>A0A6N2KY46</accession>
<gene>
    <name evidence="1" type="ORF">SVIM_LOCUS154593</name>
</gene>
<dbReference type="AlphaFoldDB" id="A0A6N2KY46"/>
<sequence length="110" mass="12753">MFSICEITVCVVEGGFHLNVVLFLKTSNFSNVFSSIFSKSFHIHKTFLLDYSKIYHQSKIRRRRRRQNKHQEGSKVIGIYHSSELNLPTETQTVLQSVHSVGEVVGIYHR</sequence>
<dbReference type="EMBL" id="CAADRP010000902">
    <property type="protein sequence ID" value="VFU33586.1"/>
    <property type="molecule type" value="Genomic_DNA"/>
</dbReference>
<name>A0A6N2KY46_SALVM</name>
<proteinExistence type="predicted"/>
<protein>
    <submittedName>
        <fullName evidence="1">Uncharacterized protein</fullName>
    </submittedName>
</protein>
<reference evidence="1" key="1">
    <citation type="submission" date="2019-03" db="EMBL/GenBank/DDBJ databases">
        <authorList>
            <person name="Mank J."/>
            <person name="Almeida P."/>
        </authorList>
    </citation>
    <scope>NUCLEOTIDE SEQUENCE</scope>
    <source>
        <strain evidence="1">78183</strain>
    </source>
</reference>
<evidence type="ECO:0000313" key="1">
    <source>
        <dbReference type="EMBL" id="VFU33586.1"/>
    </source>
</evidence>
<organism evidence="1">
    <name type="scientific">Salix viminalis</name>
    <name type="common">Common osier</name>
    <name type="synonym">Basket willow</name>
    <dbReference type="NCBI Taxonomy" id="40686"/>
    <lineage>
        <taxon>Eukaryota</taxon>
        <taxon>Viridiplantae</taxon>
        <taxon>Streptophyta</taxon>
        <taxon>Embryophyta</taxon>
        <taxon>Tracheophyta</taxon>
        <taxon>Spermatophyta</taxon>
        <taxon>Magnoliopsida</taxon>
        <taxon>eudicotyledons</taxon>
        <taxon>Gunneridae</taxon>
        <taxon>Pentapetalae</taxon>
        <taxon>rosids</taxon>
        <taxon>fabids</taxon>
        <taxon>Malpighiales</taxon>
        <taxon>Salicaceae</taxon>
        <taxon>Saliceae</taxon>
        <taxon>Salix</taxon>
    </lineage>
</organism>